<keyword evidence="11 12" id="KW-0350">Heme biosynthesis</keyword>
<evidence type="ECO:0000256" key="10">
    <source>
        <dbReference type="ARBA" id="ARBA00023002"/>
    </source>
</evidence>
<evidence type="ECO:0000256" key="4">
    <source>
        <dbReference type="ARBA" id="ARBA00004744"/>
    </source>
</evidence>
<dbReference type="SUPFAM" id="SSF54373">
    <property type="entry name" value="FAD-linked reductases, C-terminal domain"/>
    <property type="match status" value="1"/>
</dbReference>
<dbReference type="KEGG" id="ica:Intca_1907"/>
<dbReference type="EC" id="1.3.3.15" evidence="6 12"/>
<keyword evidence="9 12" id="KW-0274">FAD</keyword>
<protein>
    <recommendedName>
        <fullName evidence="7 12">Coproporphyrinogen III oxidase</fullName>
        <ecNumber evidence="6 12">1.3.3.15</ecNumber>
    </recommendedName>
</protein>
<sequence>MSSMTAHVGVVGAGIAGLAAAWHLVRSEPDLHVTILEGSSRVGGKLRVEDVGGLTLDVGAEAFLTFRPEGLQLMDEIGLADQVAHPARVPASVVIDGTRRPMPRGTLMGVPSDPETVRGLLTETELERLRAEVLTPPVEGDIAVGTFIDARLGSAVTDKLVEPLLAGVYAGDSRNLSLGMAVPQLAKAAREGTSVLALSRSLVPADRSGKDSDRPPVFATVIGGLGTLPAFLADRLVGLGVEVRTGAVVRGLERRGGRLVVSSGPTTDVHQDVFDAVVLATPAAPTARLLQELAPDAASRLARIESASMAIVTLVLDGPPPDVLDGSGFLVPPTERLTIKASTFSTVKWPWLAAAHPDRTVLRASLGRHREEATLHRSDDELVEVSLADLTTVLGRSLPTPLAVHVQRWGGGLPQYAVGHRELVSGLVEPAADVALAGAALSGVGIPACIASGRRAAEVILTRVQEGAAGLG</sequence>
<proteinExistence type="inferred from homology"/>
<keyword evidence="12" id="KW-0963">Cytoplasm</keyword>
<comment type="subcellular location">
    <subcellularLocation>
        <location evidence="12">Cytoplasm</location>
    </subcellularLocation>
</comment>
<keyword evidence="15" id="KW-1185">Reference proteome</keyword>
<comment type="pathway">
    <text evidence="4 12">Porphyrin-containing compound metabolism; protoheme biosynthesis.</text>
</comment>
<evidence type="ECO:0000256" key="3">
    <source>
        <dbReference type="ARBA" id="ARBA00002185"/>
    </source>
</evidence>
<dbReference type="AlphaFoldDB" id="E6SBQ9"/>
<comment type="similarity">
    <text evidence="5 12">Belongs to the protoporphyrinogen/coproporphyrinogen oxidase family. Coproporphyrinogen III oxidase subfamily.</text>
</comment>
<name>E6SBQ9_INTC7</name>
<evidence type="ECO:0000256" key="7">
    <source>
        <dbReference type="ARBA" id="ARBA00019046"/>
    </source>
</evidence>
<evidence type="ECO:0000256" key="11">
    <source>
        <dbReference type="ARBA" id="ARBA00023133"/>
    </source>
</evidence>
<dbReference type="Gene3D" id="3.50.50.60">
    <property type="entry name" value="FAD/NAD(P)-binding domain"/>
    <property type="match status" value="1"/>
</dbReference>
<dbReference type="SUPFAM" id="SSF51905">
    <property type="entry name" value="FAD/NAD(P)-binding domain"/>
    <property type="match status" value="1"/>
</dbReference>
<dbReference type="NCBIfam" id="TIGR00562">
    <property type="entry name" value="proto_IX_ox"/>
    <property type="match status" value="1"/>
</dbReference>
<evidence type="ECO:0000256" key="2">
    <source>
        <dbReference type="ARBA" id="ARBA00001974"/>
    </source>
</evidence>
<dbReference type="HOGENOM" id="CLU_009629_3_1_11"/>
<dbReference type="Gene3D" id="1.10.3110.10">
    <property type="entry name" value="protoporphyrinogen ix oxidase, domain 3"/>
    <property type="match status" value="1"/>
</dbReference>
<dbReference type="Proteomes" id="UP000008914">
    <property type="component" value="Chromosome"/>
</dbReference>
<dbReference type="Pfam" id="PF01593">
    <property type="entry name" value="Amino_oxidase"/>
    <property type="match status" value="1"/>
</dbReference>
<comment type="function">
    <text evidence="3 12">Involved in coproporphyrin-dependent heme b biosynthesis. Catalyzes the oxidation of coproporphyrinogen III to coproporphyrin III.</text>
</comment>
<accession>E6SBQ9</accession>
<comment type="cofactor">
    <cofactor evidence="2 12">
        <name>FAD</name>
        <dbReference type="ChEBI" id="CHEBI:57692"/>
    </cofactor>
</comment>
<dbReference type="PANTHER" id="PTHR42923:SF3">
    <property type="entry name" value="PROTOPORPHYRINOGEN OXIDASE"/>
    <property type="match status" value="1"/>
</dbReference>
<evidence type="ECO:0000256" key="9">
    <source>
        <dbReference type="ARBA" id="ARBA00022827"/>
    </source>
</evidence>
<dbReference type="PANTHER" id="PTHR42923">
    <property type="entry name" value="PROTOPORPHYRINOGEN OXIDASE"/>
    <property type="match status" value="1"/>
</dbReference>
<dbReference type="Gene3D" id="3.90.660.20">
    <property type="entry name" value="Protoporphyrinogen oxidase, mitochondrial, domain 2"/>
    <property type="match status" value="1"/>
</dbReference>
<evidence type="ECO:0000256" key="8">
    <source>
        <dbReference type="ARBA" id="ARBA00022630"/>
    </source>
</evidence>
<gene>
    <name evidence="14" type="ordered locus">Intca_1907</name>
</gene>
<evidence type="ECO:0000259" key="13">
    <source>
        <dbReference type="Pfam" id="PF01593"/>
    </source>
</evidence>
<dbReference type="GO" id="GO:0005737">
    <property type="term" value="C:cytoplasm"/>
    <property type="evidence" value="ECO:0007669"/>
    <property type="project" value="UniProtKB-SubCell"/>
</dbReference>
<dbReference type="UniPathway" id="UPA00252"/>
<dbReference type="EMBL" id="CP002343">
    <property type="protein sequence ID" value="ADU48418.1"/>
    <property type="molecule type" value="Genomic_DNA"/>
</dbReference>
<dbReference type="InterPro" id="IPR004572">
    <property type="entry name" value="Protoporphyrinogen_oxidase"/>
</dbReference>
<organism evidence="14 15">
    <name type="scientific">Intrasporangium calvum (strain ATCC 23552 / DSM 43043 / JCM 3097 / NBRC 12989 / NCIMB 10167 / NRRL B-3866 / 7 KIP)</name>
    <dbReference type="NCBI Taxonomy" id="710696"/>
    <lineage>
        <taxon>Bacteria</taxon>
        <taxon>Bacillati</taxon>
        <taxon>Actinomycetota</taxon>
        <taxon>Actinomycetes</taxon>
        <taxon>Micrococcales</taxon>
        <taxon>Intrasporangiaceae</taxon>
        <taxon>Intrasporangium</taxon>
    </lineage>
</organism>
<dbReference type="eggNOG" id="COG1232">
    <property type="taxonomic scope" value="Bacteria"/>
</dbReference>
<dbReference type="GO" id="GO:0006783">
    <property type="term" value="P:heme biosynthetic process"/>
    <property type="evidence" value="ECO:0007669"/>
    <property type="project" value="UniProtKB-UniRule"/>
</dbReference>
<keyword evidence="10 12" id="KW-0560">Oxidoreductase</keyword>
<evidence type="ECO:0000256" key="5">
    <source>
        <dbReference type="ARBA" id="ARBA00008310"/>
    </source>
</evidence>
<evidence type="ECO:0000256" key="1">
    <source>
        <dbReference type="ARBA" id="ARBA00001755"/>
    </source>
</evidence>
<dbReference type="GO" id="GO:0004729">
    <property type="term" value="F:oxygen-dependent protoporphyrinogen oxidase activity"/>
    <property type="evidence" value="ECO:0007669"/>
    <property type="project" value="UniProtKB-UniRule"/>
</dbReference>
<feature type="domain" description="Amine oxidase" evidence="13">
    <location>
        <begin position="15"/>
        <end position="461"/>
    </location>
</feature>
<dbReference type="InterPro" id="IPR036188">
    <property type="entry name" value="FAD/NAD-bd_sf"/>
</dbReference>
<evidence type="ECO:0000313" key="14">
    <source>
        <dbReference type="EMBL" id="ADU48418.1"/>
    </source>
</evidence>
<dbReference type="InterPro" id="IPR050464">
    <property type="entry name" value="Zeta_carotene_desat/Oxidored"/>
</dbReference>
<evidence type="ECO:0000256" key="6">
    <source>
        <dbReference type="ARBA" id="ARBA00012402"/>
    </source>
</evidence>
<evidence type="ECO:0000313" key="15">
    <source>
        <dbReference type="Proteomes" id="UP000008914"/>
    </source>
</evidence>
<reference evidence="14 15" key="1">
    <citation type="journal article" date="2010" name="Stand. Genomic Sci.">
        <title>Complete genome sequence of Intrasporangium calvum type strain (7 KIP).</title>
        <authorList>
            <person name="Del Rio T.G."/>
            <person name="Chertkov O."/>
            <person name="Yasawong M."/>
            <person name="Lucas S."/>
            <person name="Deshpande S."/>
            <person name="Cheng J.F."/>
            <person name="Detter C."/>
            <person name="Tapia R."/>
            <person name="Han C."/>
            <person name="Goodwin L."/>
            <person name="Pitluck S."/>
            <person name="Liolios K."/>
            <person name="Ivanova N."/>
            <person name="Mavromatis K."/>
            <person name="Pati A."/>
            <person name="Chen A."/>
            <person name="Palaniappan K."/>
            <person name="Land M."/>
            <person name="Hauser L."/>
            <person name="Chang Y.J."/>
            <person name="Jeffries C.D."/>
            <person name="Rohde M."/>
            <person name="Pukall R."/>
            <person name="Sikorski J."/>
            <person name="Goker M."/>
            <person name="Woyke T."/>
            <person name="Bristow J."/>
            <person name="Eisen J.A."/>
            <person name="Markowitz V."/>
            <person name="Hugenholtz P."/>
            <person name="Kyrpides N.C."/>
            <person name="Klenk H.P."/>
            <person name="Lapidus A."/>
        </authorList>
    </citation>
    <scope>NUCLEOTIDE SEQUENCE [LARGE SCALE GENOMIC DNA]</scope>
    <source>
        <strain evidence="15">ATCC 23552 / DSM 43043 / JCM 3097 / NBRC 12989 / 7 KIP</strain>
    </source>
</reference>
<evidence type="ECO:0000256" key="12">
    <source>
        <dbReference type="RuleBase" id="RU364052"/>
    </source>
</evidence>
<comment type="catalytic activity">
    <reaction evidence="1">
        <text>coproporphyrinogen III + 3 O2 = coproporphyrin III + 3 H2O2</text>
        <dbReference type="Rhea" id="RHEA:43436"/>
        <dbReference type="ChEBI" id="CHEBI:15379"/>
        <dbReference type="ChEBI" id="CHEBI:16240"/>
        <dbReference type="ChEBI" id="CHEBI:57309"/>
        <dbReference type="ChEBI" id="CHEBI:131725"/>
        <dbReference type="EC" id="1.3.3.15"/>
    </reaction>
    <physiologicalReaction direction="left-to-right" evidence="1">
        <dbReference type="Rhea" id="RHEA:43437"/>
    </physiologicalReaction>
</comment>
<keyword evidence="8 12" id="KW-0285">Flavoprotein</keyword>
<dbReference type="InterPro" id="IPR002937">
    <property type="entry name" value="Amino_oxidase"/>
</dbReference>
<dbReference type="STRING" id="710696.Intca_1907"/>